<dbReference type="GO" id="GO:0016740">
    <property type="term" value="F:transferase activity"/>
    <property type="evidence" value="ECO:0007669"/>
    <property type="project" value="UniProtKB-KW"/>
</dbReference>
<dbReference type="EMBL" id="FNWV01000001">
    <property type="protein sequence ID" value="SEH37402.1"/>
    <property type="molecule type" value="Genomic_DNA"/>
</dbReference>
<sequence length="88" mass="10059">MDINVRKIADLAALEIDKEKYSDFEAQFMDMIKMVSDLPECSEYDIIPEPMELRDDIVECSDISQSELLGNACEIVKDCFTAPQTVEY</sequence>
<dbReference type="SUPFAM" id="SSF141000">
    <property type="entry name" value="Glu-tRNAGln amidotransferase C subunit"/>
    <property type="match status" value="1"/>
</dbReference>
<dbReference type="InterPro" id="IPR036113">
    <property type="entry name" value="Asp/Glu-ADT_sf_sub_c"/>
</dbReference>
<accession>A0A1H6HQP8</accession>
<reference evidence="1 2" key="1">
    <citation type="submission" date="2016-10" db="EMBL/GenBank/DDBJ databases">
        <authorList>
            <person name="de Groot N.N."/>
        </authorList>
    </citation>
    <scope>NUCLEOTIDE SEQUENCE [LARGE SCALE GENOMIC DNA]</scope>
    <source>
        <strain evidence="1 2">YAD2003</strain>
    </source>
</reference>
<dbReference type="AlphaFoldDB" id="A0A1H6HQP8"/>
<dbReference type="RefSeq" id="WP_074713970.1">
    <property type="nucleotide sequence ID" value="NZ_FNWV01000001.1"/>
</dbReference>
<protein>
    <submittedName>
        <fullName evidence="1">Aspartyl/glutamyl-tRNA(Asn/Gln) amidotransferase subunit C</fullName>
    </submittedName>
</protein>
<dbReference type="OrthoDB" id="9813938at2"/>
<evidence type="ECO:0000313" key="2">
    <source>
        <dbReference type="Proteomes" id="UP000183190"/>
    </source>
</evidence>
<gene>
    <name evidence="1" type="ORF">SAMN02910265_00112</name>
</gene>
<evidence type="ECO:0000313" key="1">
    <source>
        <dbReference type="EMBL" id="SEH37402.1"/>
    </source>
</evidence>
<organism evidence="1 2">
    <name type="scientific">Ruminococcus flavefaciens</name>
    <dbReference type="NCBI Taxonomy" id="1265"/>
    <lineage>
        <taxon>Bacteria</taxon>
        <taxon>Bacillati</taxon>
        <taxon>Bacillota</taxon>
        <taxon>Clostridia</taxon>
        <taxon>Eubacteriales</taxon>
        <taxon>Oscillospiraceae</taxon>
        <taxon>Ruminococcus</taxon>
    </lineage>
</organism>
<name>A0A1H6HQP8_RUMFL</name>
<keyword evidence="1" id="KW-0808">Transferase</keyword>
<dbReference type="GO" id="GO:0006450">
    <property type="term" value="P:regulation of translational fidelity"/>
    <property type="evidence" value="ECO:0007669"/>
    <property type="project" value="InterPro"/>
</dbReference>
<dbReference type="Proteomes" id="UP000183190">
    <property type="component" value="Unassembled WGS sequence"/>
</dbReference>
<proteinExistence type="predicted"/>